<proteinExistence type="predicted"/>
<evidence type="ECO:0000256" key="1">
    <source>
        <dbReference type="ARBA" id="ARBA00022676"/>
    </source>
</evidence>
<dbReference type="GO" id="GO:0005975">
    <property type="term" value="P:carbohydrate metabolic process"/>
    <property type="evidence" value="ECO:0007669"/>
    <property type="project" value="InterPro"/>
</dbReference>
<comment type="caution">
    <text evidence="3">The sequence shown here is derived from an EMBL/GenBank/DDBJ whole genome shotgun (WGS) entry which is preliminary data.</text>
</comment>
<dbReference type="GO" id="GO:0016020">
    <property type="term" value="C:membrane"/>
    <property type="evidence" value="ECO:0007669"/>
    <property type="project" value="InterPro"/>
</dbReference>
<dbReference type="PANTHER" id="PTHR11927:SF9">
    <property type="entry name" value="L-FUCOSYLTRANSFERASE"/>
    <property type="match status" value="1"/>
</dbReference>
<gene>
    <name evidence="3" type="ORF">EZ449_14485</name>
</gene>
<dbReference type="InterPro" id="IPR002516">
    <property type="entry name" value="Glyco_trans_11"/>
</dbReference>
<reference evidence="3 4" key="1">
    <citation type="submission" date="2019-02" db="EMBL/GenBank/DDBJ databases">
        <title>Pedobacter sp. RP-3-11 sp. nov., isolated from Arctic soil.</title>
        <authorList>
            <person name="Dahal R.H."/>
        </authorList>
    </citation>
    <scope>NUCLEOTIDE SEQUENCE [LARGE SCALE GENOMIC DNA]</scope>
    <source>
        <strain evidence="3 4">RP-3-11</strain>
    </source>
</reference>
<name>A0A4R0P286_9SPHI</name>
<dbReference type="CDD" id="cd11301">
    <property type="entry name" value="Fut1_Fut2_like"/>
    <property type="match status" value="1"/>
</dbReference>
<dbReference type="Proteomes" id="UP000291485">
    <property type="component" value="Unassembled WGS sequence"/>
</dbReference>
<evidence type="ECO:0000313" key="3">
    <source>
        <dbReference type="EMBL" id="TCD07737.1"/>
    </source>
</evidence>
<accession>A0A4R0P286</accession>
<organism evidence="3 4">
    <name type="scientific">Pedobacter frigidisoli</name>
    <dbReference type="NCBI Taxonomy" id="2530455"/>
    <lineage>
        <taxon>Bacteria</taxon>
        <taxon>Pseudomonadati</taxon>
        <taxon>Bacteroidota</taxon>
        <taxon>Sphingobacteriia</taxon>
        <taxon>Sphingobacteriales</taxon>
        <taxon>Sphingobacteriaceae</taxon>
        <taxon>Pedobacter</taxon>
    </lineage>
</organism>
<protein>
    <submittedName>
        <fullName evidence="3">Alpha-1,2-fucosyltransferase</fullName>
    </submittedName>
</protein>
<keyword evidence="4" id="KW-1185">Reference proteome</keyword>
<dbReference type="PANTHER" id="PTHR11927">
    <property type="entry name" value="GALACTOSIDE 2-L-FUCOSYLTRANSFERASE"/>
    <property type="match status" value="1"/>
</dbReference>
<evidence type="ECO:0000313" key="4">
    <source>
        <dbReference type="Proteomes" id="UP000291485"/>
    </source>
</evidence>
<keyword evidence="2 3" id="KW-0808">Transferase</keyword>
<dbReference type="GO" id="GO:0008107">
    <property type="term" value="F:galactoside 2-alpha-L-fucosyltransferase activity"/>
    <property type="evidence" value="ECO:0007669"/>
    <property type="project" value="InterPro"/>
</dbReference>
<dbReference type="OrthoDB" id="9794601at2"/>
<dbReference type="EMBL" id="SJSN01000010">
    <property type="protein sequence ID" value="TCD07737.1"/>
    <property type="molecule type" value="Genomic_DNA"/>
</dbReference>
<dbReference type="Gene3D" id="3.40.50.11350">
    <property type="match status" value="1"/>
</dbReference>
<evidence type="ECO:0000256" key="2">
    <source>
        <dbReference type="ARBA" id="ARBA00022679"/>
    </source>
</evidence>
<sequence>MVIVKLQGGLGNQMFQYAVAKSLAKNSMLLIDTSFLSKNKFTNDYFTARDLALTIFNNIKLIKCNKLLGYLVKRSILPRTKYIHQTENNEWIAFRQTEWTITYLDGYFQDENYFKKIRSQLLQDFRFQDVSEANKGLKFKIMPDRSSVGIHVRRGDYLLPAANSFHGLLPKSYYDAAVEKLEQLISNPHFYVFSDDPDWCRLHFQSSKHLFTIVSSTNSKSWEDMYLMSICKHNIIANSSYSWWAAWLNQNVDKIIIAPKNWLATTETNIVPKEWIKI</sequence>
<dbReference type="AlphaFoldDB" id="A0A4R0P286"/>
<dbReference type="RefSeq" id="WP_131560032.1">
    <property type="nucleotide sequence ID" value="NZ_SJSN01000010.1"/>
</dbReference>
<keyword evidence="1 3" id="KW-0328">Glycosyltransferase</keyword>
<dbReference type="Pfam" id="PF01531">
    <property type="entry name" value="Glyco_transf_11"/>
    <property type="match status" value="1"/>
</dbReference>